<organism evidence="1 2">
    <name type="scientific">Mytilus edulis</name>
    <name type="common">Blue mussel</name>
    <dbReference type="NCBI Taxonomy" id="6550"/>
    <lineage>
        <taxon>Eukaryota</taxon>
        <taxon>Metazoa</taxon>
        <taxon>Spiralia</taxon>
        <taxon>Lophotrochozoa</taxon>
        <taxon>Mollusca</taxon>
        <taxon>Bivalvia</taxon>
        <taxon>Autobranchia</taxon>
        <taxon>Pteriomorphia</taxon>
        <taxon>Mytilida</taxon>
        <taxon>Mytiloidea</taxon>
        <taxon>Mytilidae</taxon>
        <taxon>Mytilinae</taxon>
        <taxon>Mytilus</taxon>
    </lineage>
</organism>
<dbReference type="AlphaFoldDB" id="A0A8S3TY61"/>
<evidence type="ECO:0000313" key="1">
    <source>
        <dbReference type="EMBL" id="CAG2236322.1"/>
    </source>
</evidence>
<accession>A0A8S3TY61</accession>
<reference evidence="1" key="1">
    <citation type="submission" date="2021-03" db="EMBL/GenBank/DDBJ databases">
        <authorList>
            <person name="Bekaert M."/>
        </authorList>
    </citation>
    <scope>NUCLEOTIDE SEQUENCE</scope>
</reference>
<dbReference type="EMBL" id="CAJPWZ010002349">
    <property type="protein sequence ID" value="CAG2236322.1"/>
    <property type="molecule type" value="Genomic_DNA"/>
</dbReference>
<sequence length="232" mass="26382">MPLLIGGDGLSVERGEGAQRARADGISQEDRLEGFIWKSEDWHAHVISLQETCLKELPHQKREHYFSYETFFNTEVLSLRLLTDLSVPDEETDLDQQSTSNQSEEQQEKPDYKFNYSCCLLRECLQDWIREDSSKENDGDRPVRMWSTSADTQQMHNIHGVEGCNALEFLNMRAKDALNSLHGNMSSASIQRCGRSLQGCNDIIDSNTIGLDQYFGKPTNSTINEKGHFKAS</sequence>
<dbReference type="Proteomes" id="UP000683360">
    <property type="component" value="Unassembled WGS sequence"/>
</dbReference>
<comment type="caution">
    <text evidence="1">The sequence shown here is derived from an EMBL/GenBank/DDBJ whole genome shotgun (WGS) entry which is preliminary data.</text>
</comment>
<proteinExistence type="predicted"/>
<name>A0A8S3TY61_MYTED</name>
<dbReference type="OrthoDB" id="5952546at2759"/>
<keyword evidence="2" id="KW-1185">Reference proteome</keyword>
<protein>
    <submittedName>
        <fullName evidence="1">Uncharacterized protein</fullName>
    </submittedName>
</protein>
<gene>
    <name evidence="1" type="ORF">MEDL_48846</name>
</gene>
<evidence type="ECO:0000313" key="2">
    <source>
        <dbReference type="Proteomes" id="UP000683360"/>
    </source>
</evidence>